<accession>A0A1H5RIF0</accession>
<organism evidence="1 2">
    <name type="scientific">Amycolatopsis pretoriensis</name>
    <dbReference type="NCBI Taxonomy" id="218821"/>
    <lineage>
        <taxon>Bacteria</taxon>
        <taxon>Bacillati</taxon>
        <taxon>Actinomycetota</taxon>
        <taxon>Actinomycetes</taxon>
        <taxon>Pseudonocardiales</taxon>
        <taxon>Pseudonocardiaceae</taxon>
        <taxon>Amycolatopsis</taxon>
    </lineage>
</organism>
<keyword evidence="2" id="KW-1185">Reference proteome</keyword>
<reference evidence="2" key="1">
    <citation type="submission" date="2016-10" db="EMBL/GenBank/DDBJ databases">
        <authorList>
            <person name="Varghese N."/>
            <person name="Submissions S."/>
        </authorList>
    </citation>
    <scope>NUCLEOTIDE SEQUENCE [LARGE SCALE GENOMIC DNA]</scope>
    <source>
        <strain evidence="2">DSM 44654</strain>
    </source>
</reference>
<dbReference type="RefSeq" id="WP_086679307.1">
    <property type="nucleotide sequence ID" value="NZ_FNUJ01000013.1"/>
</dbReference>
<dbReference type="EMBL" id="FNUJ01000013">
    <property type="protein sequence ID" value="SEF37271.1"/>
    <property type="molecule type" value="Genomic_DNA"/>
</dbReference>
<gene>
    <name evidence="1" type="ORF">SAMN05421837_11399</name>
</gene>
<sequence length="169" mass="18203">MLDRLRANARAAALLADVFDFDIARLDPVEPVRLASGGELRVVAGDASGGTFFVCDDGPVLYASSEGTAGILATDLDTAVRLVIEVPTWQDVVSDAADPDAMRASFEASYAELKEDEPEIDRLRDEATAELRLGRVAVEELLVSLSTCLTELSPRYVLLNEEGGEYDPL</sequence>
<dbReference type="STRING" id="218821.SAMN05421837_11399"/>
<evidence type="ECO:0000313" key="2">
    <source>
        <dbReference type="Proteomes" id="UP000198878"/>
    </source>
</evidence>
<dbReference type="AlphaFoldDB" id="A0A1H5RIF0"/>
<evidence type="ECO:0008006" key="3">
    <source>
        <dbReference type="Google" id="ProtNLM"/>
    </source>
</evidence>
<evidence type="ECO:0000313" key="1">
    <source>
        <dbReference type="EMBL" id="SEF37271.1"/>
    </source>
</evidence>
<dbReference type="OrthoDB" id="4541168at2"/>
<proteinExistence type="predicted"/>
<name>A0A1H5RIF0_9PSEU</name>
<protein>
    <recommendedName>
        <fullName evidence="3">SUKH-4 immunity protein</fullName>
    </recommendedName>
</protein>
<dbReference type="Proteomes" id="UP000198878">
    <property type="component" value="Unassembled WGS sequence"/>
</dbReference>